<dbReference type="Proteomes" id="UP000030008">
    <property type="component" value="Unassembled WGS sequence"/>
</dbReference>
<dbReference type="AlphaFoldDB" id="A0A099I835"/>
<accession>A0A099I835</accession>
<sequence>MKTQYLSLFFNIVKFLSLYQYFNTEQLLKINCYKIELIHMFSICALTSIKRCGNLKTDKGTAYRKEAQE</sequence>
<reference evidence="1 2" key="1">
    <citation type="submission" date="2014-08" db="EMBL/GenBank/DDBJ databases">
        <title>Clostridium innocuum, an unnegligible vancomycin-resistant pathogen causing extra-intestinal infections.</title>
        <authorList>
            <person name="Feng Y."/>
            <person name="Chiu C.-H."/>
        </authorList>
    </citation>
    <scope>NUCLEOTIDE SEQUENCE [LARGE SCALE GENOMIC DNA]</scope>
    <source>
        <strain evidence="1 2">AN88</strain>
    </source>
</reference>
<gene>
    <name evidence="1" type="ORF">CIAN88_06825</name>
</gene>
<organism evidence="1 2">
    <name type="scientific">Clostridium innocuum</name>
    <dbReference type="NCBI Taxonomy" id="1522"/>
    <lineage>
        <taxon>Bacteria</taxon>
        <taxon>Bacillati</taxon>
        <taxon>Bacillota</taxon>
        <taxon>Clostridia</taxon>
        <taxon>Eubacteriales</taxon>
        <taxon>Clostridiaceae</taxon>
        <taxon>Clostridium</taxon>
    </lineage>
</organism>
<comment type="caution">
    <text evidence="1">The sequence shown here is derived from an EMBL/GenBank/DDBJ whole genome shotgun (WGS) entry which is preliminary data.</text>
</comment>
<name>A0A099I835_CLOIN</name>
<evidence type="ECO:0000313" key="1">
    <source>
        <dbReference type="EMBL" id="KGJ53850.1"/>
    </source>
</evidence>
<protein>
    <submittedName>
        <fullName evidence="1">Uncharacterized protein</fullName>
    </submittedName>
</protein>
<proteinExistence type="predicted"/>
<evidence type="ECO:0000313" key="2">
    <source>
        <dbReference type="Proteomes" id="UP000030008"/>
    </source>
</evidence>
<dbReference type="EMBL" id="JQIF01000031">
    <property type="protein sequence ID" value="KGJ53850.1"/>
    <property type="molecule type" value="Genomic_DNA"/>
</dbReference>